<keyword evidence="3" id="KW-1185">Reference proteome</keyword>
<feature type="transmembrane region" description="Helical" evidence="1">
    <location>
        <begin position="28"/>
        <end position="49"/>
    </location>
</feature>
<name>A0AAV5VGQ1_9BILA</name>
<keyword evidence="1" id="KW-0472">Membrane</keyword>
<organism evidence="2 3">
    <name type="scientific">Pristionchus fissidentatus</name>
    <dbReference type="NCBI Taxonomy" id="1538716"/>
    <lineage>
        <taxon>Eukaryota</taxon>
        <taxon>Metazoa</taxon>
        <taxon>Ecdysozoa</taxon>
        <taxon>Nematoda</taxon>
        <taxon>Chromadorea</taxon>
        <taxon>Rhabditida</taxon>
        <taxon>Rhabditina</taxon>
        <taxon>Diplogasteromorpha</taxon>
        <taxon>Diplogasteroidea</taxon>
        <taxon>Neodiplogasteridae</taxon>
        <taxon>Pristionchus</taxon>
    </lineage>
</organism>
<dbReference type="AlphaFoldDB" id="A0AAV5VGQ1"/>
<reference evidence="2" key="1">
    <citation type="submission" date="2023-10" db="EMBL/GenBank/DDBJ databases">
        <title>Genome assembly of Pristionchus species.</title>
        <authorList>
            <person name="Yoshida K."/>
            <person name="Sommer R.J."/>
        </authorList>
    </citation>
    <scope>NUCLEOTIDE SEQUENCE</scope>
    <source>
        <strain evidence="2">RS5133</strain>
    </source>
</reference>
<evidence type="ECO:0000313" key="3">
    <source>
        <dbReference type="Proteomes" id="UP001432322"/>
    </source>
</evidence>
<comment type="caution">
    <text evidence="2">The sequence shown here is derived from an EMBL/GenBank/DDBJ whole genome shotgun (WGS) entry which is preliminary data.</text>
</comment>
<feature type="transmembrane region" description="Helical" evidence="1">
    <location>
        <begin position="80"/>
        <end position="100"/>
    </location>
</feature>
<proteinExistence type="predicted"/>
<keyword evidence="1" id="KW-1133">Transmembrane helix</keyword>
<dbReference type="EMBL" id="BTSY01000003">
    <property type="protein sequence ID" value="GMT18634.1"/>
    <property type="molecule type" value="Genomic_DNA"/>
</dbReference>
<sequence>MVVLVIALVSMHSRISIPLYICAVLMTLWSVYFVFISAFLTISAIYAAYNFEQEMARIRGGERWDGGIAAPDNLYWPESLIAALAVALVYVVIFLVLTYIHDKTADALVAIGRCNGCEDPMVPVTRGGVSEWIHGERTVTKTVTEST</sequence>
<evidence type="ECO:0000313" key="2">
    <source>
        <dbReference type="EMBL" id="GMT18634.1"/>
    </source>
</evidence>
<keyword evidence="1" id="KW-0812">Transmembrane</keyword>
<dbReference type="Proteomes" id="UP001432322">
    <property type="component" value="Unassembled WGS sequence"/>
</dbReference>
<accession>A0AAV5VGQ1</accession>
<gene>
    <name evidence="2" type="ORF">PFISCL1PPCAC_9931</name>
</gene>
<feature type="non-terminal residue" evidence="2">
    <location>
        <position position="147"/>
    </location>
</feature>
<protein>
    <submittedName>
        <fullName evidence="2">Uncharacterized protein</fullName>
    </submittedName>
</protein>
<evidence type="ECO:0000256" key="1">
    <source>
        <dbReference type="SAM" id="Phobius"/>
    </source>
</evidence>